<dbReference type="Pfam" id="PF22725">
    <property type="entry name" value="GFO_IDH_MocA_C3"/>
    <property type="match status" value="1"/>
</dbReference>
<dbReference type="GeneID" id="100186038"/>
<dbReference type="FunCoup" id="F6Y011">
    <property type="interactions" value="24"/>
</dbReference>
<evidence type="ECO:0000259" key="11">
    <source>
        <dbReference type="Pfam" id="PF01408"/>
    </source>
</evidence>
<evidence type="ECO:0000313" key="13">
    <source>
        <dbReference type="Ensembl" id="ENSCINP00000001880.3"/>
    </source>
</evidence>
<dbReference type="SUPFAM" id="SSF55347">
    <property type="entry name" value="Glyceraldehyde-3-phosphate dehydrogenase-like, C-terminal domain"/>
    <property type="match status" value="1"/>
</dbReference>
<dbReference type="OrthoDB" id="2129491at2759"/>
<gene>
    <name evidence="13" type="primary">LOC100186038</name>
</gene>
<dbReference type="InParanoid" id="F6Y011"/>
<accession>A0A1W2W6J1</accession>
<keyword evidence="2" id="KW-0560">Oxidoreductase</keyword>
<dbReference type="InterPro" id="IPR050984">
    <property type="entry name" value="Gfo/Idh/MocA_domain"/>
</dbReference>
<reference evidence="13" key="4">
    <citation type="submission" date="2025-09" db="UniProtKB">
        <authorList>
            <consortium name="Ensembl"/>
        </authorList>
    </citation>
    <scope>IDENTIFICATION</scope>
</reference>
<sequence length="349" mass="39086">MKGELLRWGICSAGKISNDFVLSLQNLPSTEHQVHAVAARDIDRAEKFAELFSIPNCYSSYEELASDKNIDVVYVGAIHTQHYRVTKMMLEAGKHVLCEKPMCVTGGEAKSLISFAREKKLFLMEAIWSRYFPAYRHVRKLLDDKVIGEAKHVQASFGESSDKLVPRVAEKELAGGALLDRGVYAVQFAQFVFNETPVEQMSMGSLLPESGVDTKVHIMLKYSNNKTAVASTSIVENLPNDAVISGSKGSIRVCFPLWCPSRIEVSVKYQETQVFEFELPPIPTLEGSKFNFRNSQGLKYEAEEVRRCIMEGLTESPALTLDATQDIVDIMDKARKAIGYDLPQDKEWC</sequence>
<evidence type="ECO:0000256" key="10">
    <source>
        <dbReference type="ARBA" id="ARBA00049233"/>
    </source>
</evidence>
<dbReference type="Gene3D" id="3.30.360.10">
    <property type="entry name" value="Dihydrodipicolinate Reductase, domain 2"/>
    <property type="match status" value="1"/>
</dbReference>
<dbReference type="AlphaFoldDB" id="F6Y011"/>
<comment type="catalytic activity">
    <reaction evidence="9">
        <text>(1R,2R)-1,2-dihydrobenzene-1,2-diol + NADP(+) = catechol + NADPH + H(+)</text>
        <dbReference type="Rhea" id="RHEA:16729"/>
        <dbReference type="ChEBI" id="CHEBI:10702"/>
        <dbReference type="ChEBI" id="CHEBI:15378"/>
        <dbReference type="ChEBI" id="CHEBI:18135"/>
        <dbReference type="ChEBI" id="CHEBI:57783"/>
        <dbReference type="ChEBI" id="CHEBI:58349"/>
        <dbReference type="EC" id="1.3.1.20"/>
    </reaction>
</comment>
<evidence type="ECO:0000256" key="9">
    <source>
        <dbReference type="ARBA" id="ARBA00047423"/>
    </source>
</evidence>
<dbReference type="Proteomes" id="UP000008144">
    <property type="component" value="Chromosome 2"/>
</dbReference>
<dbReference type="Pfam" id="PF01408">
    <property type="entry name" value="GFO_IDH_MocA"/>
    <property type="match status" value="1"/>
</dbReference>
<feature type="domain" description="Gfo/Idh/MocA-like oxidoreductase N-terminal" evidence="11">
    <location>
        <begin position="6"/>
        <end position="124"/>
    </location>
</feature>
<protein>
    <recommendedName>
        <fullName evidence="5">Trans-1,2-dihydrobenzene-1,2-diol dehydrogenase</fullName>
        <ecNumber evidence="4">1.1.1.179</ecNumber>
        <ecNumber evidence="3">1.3.1.20</ecNumber>
    </recommendedName>
    <alternativeName>
        <fullName evidence="8">D-xylose 1-dehydrogenase</fullName>
    </alternativeName>
    <alternativeName>
        <fullName evidence="7">D-xylose-NADP dehydrogenase</fullName>
    </alternativeName>
    <alternativeName>
        <fullName evidence="6">Dimeric dihydrodiol dehydrogenase</fullName>
    </alternativeName>
</protein>
<evidence type="ECO:0000313" key="14">
    <source>
        <dbReference type="Proteomes" id="UP000008144"/>
    </source>
</evidence>
<dbReference type="OMA" id="HMSLYHL"/>
<comment type="catalytic activity">
    <reaction evidence="10">
        <text>D-xylose + NADP(+) = D-xylono-1,5-lactone + NADPH + H(+)</text>
        <dbReference type="Rhea" id="RHEA:22000"/>
        <dbReference type="ChEBI" id="CHEBI:15378"/>
        <dbReference type="ChEBI" id="CHEBI:15867"/>
        <dbReference type="ChEBI" id="CHEBI:53455"/>
        <dbReference type="ChEBI" id="CHEBI:57783"/>
        <dbReference type="ChEBI" id="CHEBI:58349"/>
        <dbReference type="EC" id="1.1.1.179"/>
    </reaction>
</comment>
<keyword evidence="14" id="KW-1185">Reference proteome</keyword>
<dbReference type="GO" id="GO:0047115">
    <property type="term" value="F:trans-1,2-dihydrobenzene-1,2-diol dehydrogenase activity"/>
    <property type="evidence" value="ECO:0007669"/>
    <property type="project" value="UniProtKB-EC"/>
</dbReference>
<dbReference type="GO" id="GO:0047837">
    <property type="term" value="F:D-xylose 1-dehydrogenase (NADP+) activity"/>
    <property type="evidence" value="ECO:0007669"/>
    <property type="project" value="UniProtKB-EC"/>
</dbReference>
<dbReference type="InterPro" id="IPR000683">
    <property type="entry name" value="Gfo/Idh/MocA-like_OxRdtase_N"/>
</dbReference>
<dbReference type="PANTHER" id="PTHR22604">
    <property type="entry name" value="OXIDOREDUCTASES"/>
    <property type="match status" value="1"/>
</dbReference>
<dbReference type="GeneTree" id="ENSGT00390000007946"/>
<evidence type="ECO:0000256" key="5">
    <source>
        <dbReference type="ARBA" id="ARBA00040603"/>
    </source>
</evidence>
<evidence type="ECO:0000256" key="1">
    <source>
        <dbReference type="ARBA" id="ARBA00010928"/>
    </source>
</evidence>
<dbReference type="HOGENOM" id="CLU_023194_7_2_1"/>
<evidence type="ECO:0000256" key="7">
    <source>
        <dbReference type="ARBA" id="ARBA00042988"/>
    </source>
</evidence>
<dbReference type="EMBL" id="EAAA01001551">
    <property type="status" value="NOT_ANNOTATED_CDS"/>
    <property type="molecule type" value="Genomic_DNA"/>
</dbReference>
<comment type="similarity">
    <text evidence="1">Belongs to the Gfo/Idh/MocA family.</text>
</comment>
<reference evidence="14" key="1">
    <citation type="journal article" date="2002" name="Science">
        <title>The draft genome of Ciona intestinalis: insights into chordate and vertebrate origins.</title>
        <authorList>
            <person name="Dehal P."/>
            <person name="Satou Y."/>
            <person name="Campbell R.K."/>
            <person name="Chapman J."/>
            <person name="Degnan B."/>
            <person name="De Tomaso A."/>
            <person name="Davidson B."/>
            <person name="Di Gregorio A."/>
            <person name="Gelpke M."/>
            <person name="Goodstein D.M."/>
            <person name="Harafuji N."/>
            <person name="Hastings K.E."/>
            <person name="Ho I."/>
            <person name="Hotta K."/>
            <person name="Huang W."/>
            <person name="Kawashima T."/>
            <person name="Lemaire P."/>
            <person name="Martinez D."/>
            <person name="Meinertzhagen I.A."/>
            <person name="Necula S."/>
            <person name="Nonaka M."/>
            <person name="Putnam N."/>
            <person name="Rash S."/>
            <person name="Saiga H."/>
            <person name="Satake M."/>
            <person name="Terry A."/>
            <person name="Yamada L."/>
            <person name="Wang H.G."/>
            <person name="Awazu S."/>
            <person name="Azumi K."/>
            <person name="Boore J."/>
            <person name="Branno M."/>
            <person name="Chin-Bow S."/>
            <person name="DeSantis R."/>
            <person name="Doyle S."/>
            <person name="Francino P."/>
            <person name="Keys D.N."/>
            <person name="Haga S."/>
            <person name="Hayashi H."/>
            <person name="Hino K."/>
            <person name="Imai K.S."/>
            <person name="Inaba K."/>
            <person name="Kano S."/>
            <person name="Kobayashi K."/>
            <person name="Kobayashi M."/>
            <person name="Lee B.I."/>
            <person name="Makabe K.W."/>
            <person name="Manohar C."/>
            <person name="Matassi G."/>
            <person name="Medina M."/>
            <person name="Mochizuki Y."/>
            <person name="Mount S."/>
            <person name="Morishita T."/>
            <person name="Miura S."/>
            <person name="Nakayama A."/>
            <person name="Nishizaka S."/>
            <person name="Nomoto H."/>
            <person name="Ohta F."/>
            <person name="Oishi K."/>
            <person name="Rigoutsos I."/>
            <person name="Sano M."/>
            <person name="Sasaki A."/>
            <person name="Sasakura Y."/>
            <person name="Shoguchi E."/>
            <person name="Shin-i T."/>
            <person name="Spagnuolo A."/>
            <person name="Stainier D."/>
            <person name="Suzuki M.M."/>
            <person name="Tassy O."/>
            <person name="Takatori N."/>
            <person name="Tokuoka M."/>
            <person name="Yagi K."/>
            <person name="Yoshizaki F."/>
            <person name="Wada S."/>
            <person name="Zhang C."/>
            <person name="Hyatt P.D."/>
            <person name="Larimer F."/>
            <person name="Detter C."/>
            <person name="Doggett N."/>
            <person name="Glavina T."/>
            <person name="Hawkins T."/>
            <person name="Richardson P."/>
            <person name="Lucas S."/>
            <person name="Kohara Y."/>
            <person name="Levine M."/>
            <person name="Satoh N."/>
            <person name="Rokhsar D.S."/>
        </authorList>
    </citation>
    <scope>NUCLEOTIDE SEQUENCE [LARGE SCALE GENOMIC DNA]</scope>
</reference>
<reference evidence="13" key="2">
    <citation type="journal article" date="2008" name="Genome Biol.">
        <title>Improved genome assembly and evidence-based global gene model set for the chordate Ciona intestinalis: new insight into intron and operon populations.</title>
        <authorList>
            <person name="Satou Y."/>
            <person name="Mineta K."/>
            <person name="Ogasawara M."/>
            <person name="Sasakura Y."/>
            <person name="Shoguchi E."/>
            <person name="Ueno K."/>
            <person name="Yamada L."/>
            <person name="Matsumoto J."/>
            <person name="Wasserscheid J."/>
            <person name="Dewar K."/>
            <person name="Wiley G.B."/>
            <person name="Macmil S.L."/>
            <person name="Roe B.A."/>
            <person name="Zeller R.W."/>
            <person name="Hastings K.E."/>
            <person name="Lemaire P."/>
            <person name="Lindquist E."/>
            <person name="Endo T."/>
            <person name="Hotta K."/>
            <person name="Inaba K."/>
        </authorList>
    </citation>
    <scope>NUCLEOTIDE SEQUENCE [LARGE SCALE GENOMIC DNA]</scope>
    <source>
        <strain evidence="13">wild type</strain>
    </source>
</reference>
<dbReference type="Gene3D" id="3.40.50.720">
    <property type="entry name" value="NAD(P)-binding Rossmann-like Domain"/>
    <property type="match status" value="1"/>
</dbReference>
<feature type="domain" description="GFO/IDH/MocA-like oxidoreductase" evidence="12">
    <location>
        <begin position="135"/>
        <end position="252"/>
    </location>
</feature>
<evidence type="ECO:0000256" key="2">
    <source>
        <dbReference type="ARBA" id="ARBA00023002"/>
    </source>
</evidence>
<dbReference type="SUPFAM" id="SSF51735">
    <property type="entry name" value="NAD(P)-binding Rossmann-fold domains"/>
    <property type="match status" value="1"/>
</dbReference>
<dbReference type="RefSeq" id="XP_002121621.1">
    <property type="nucleotide sequence ID" value="XM_002121585.5"/>
</dbReference>
<evidence type="ECO:0000256" key="3">
    <source>
        <dbReference type="ARBA" id="ARBA00038853"/>
    </source>
</evidence>
<accession>F6Y011</accession>
<dbReference type="Ensembl" id="ENSCINT00000001880.3">
    <property type="protein sequence ID" value="ENSCINP00000001880.3"/>
    <property type="gene ID" value="ENSCING00000011372.2"/>
</dbReference>
<dbReference type="EC" id="1.1.1.179" evidence="4"/>
<dbReference type="EC" id="1.3.1.20" evidence="3"/>
<evidence type="ECO:0000259" key="12">
    <source>
        <dbReference type="Pfam" id="PF22725"/>
    </source>
</evidence>
<evidence type="ECO:0000256" key="6">
    <source>
        <dbReference type="ARBA" id="ARBA00042926"/>
    </source>
</evidence>
<dbReference type="PANTHER" id="PTHR22604:SF105">
    <property type="entry name" value="TRANS-1,2-DIHYDROBENZENE-1,2-DIOL DEHYDROGENASE"/>
    <property type="match status" value="1"/>
</dbReference>
<dbReference type="GO" id="GO:0000166">
    <property type="term" value="F:nucleotide binding"/>
    <property type="evidence" value="ECO:0007669"/>
    <property type="project" value="InterPro"/>
</dbReference>
<reference evidence="13" key="3">
    <citation type="submission" date="2025-08" db="UniProtKB">
        <authorList>
            <consortium name="Ensembl"/>
        </authorList>
    </citation>
    <scope>IDENTIFICATION</scope>
</reference>
<proteinExistence type="inferred from homology"/>
<name>F6Y011_CIOIN</name>
<dbReference type="KEGG" id="cin:100186038"/>
<dbReference type="InterPro" id="IPR055170">
    <property type="entry name" value="GFO_IDH_MocA-like_dom"/>
</dbReference>
<dbReference type="STRING" id="7719.ENSCINP00000001880"/>
<evidence type="ECO:0000256" key="8">
    <source>
        <dbReference type="ARBA" id="ARBA00043025"/>
    </source>
</evidence>
<evidence type="ECO:0000256" key="4">
    <source>
        <dbReference type="ARBA" id="ARBA00038984"/>
    </source>
</evidence>
<dbReference type="InterPro" id="IPR036291">
    <property type="entry name" value="NAD(P)-bd_dom_sf"/>
</dbReference>
<organism evidence="13 14">
    <name type="scientific">Ciona intestinalis</name>
    <name type="common">Transparent sea squirt</name>
    <name type="synonym">Ascidia intestinalis</name>
    <dbReference type="NCBI Taxonomy" id="7719"/>
    <lineage>
        <taxon>Eukaryota</taxon>
        <taxon>Metazoa</taxon>
        <taxon>Chordata</taxon>
        <taxon>Tunicata</taxon>
        <taxon>Ascidiacea</taxon>
        <taxon>Phlebobranchia</taxon>
        <taxon>Cionidae</taxon>
        <taxon>Ciona</taxon>
    </lineage>
</organism>